<evidence type="ECO:0000256" key="1">
    <source>
        <dbReference type="SAM" id="MobiDB-lite"/>
    </source>
</evidence>
<sequence>MTASTAPPPKGTRCASPPLSSRWRPPSSWPPSPTSPPPPRRWRRPVSAPARCRWARRPPCPSSRTGRSSTATGA</sequence>
<protein>
    <submittedName>
        <fullName evidence="2">Uncharacterized protein</fullName>
    </submittedName>
</protein>
<feature type="region of interest" description="Disordered" evidence="1">
    <location>
        <begin position="1"/>
        <end position="74"/>
    </location>
</feature>
<gene>
    <name evidence="2" type="ORF">AVDCRST_MAG06-3136</name>
</gene>
<reference evidence="2" key="1">
    <citation type="submission" date="2020-02" db="EMBL/GenBank/DDBJ databases">
        <authorList>
            <person name="Meier V. D."/>
        </authorList>
    </citation>
    <scope>NUCLEOTIDE SEQUENCE</scope>
    <source>
        <strain evidence="2">AVDCRST_MAG06</strain>
    </source>
</reference>
<feature type="compositionally biased region" description="Pro residues" evidence="1">
    <location>
        <begin position="1"/>
        <end position="10"/>
    </location>
</feature>
<feature type="compositionally biased region" description="Low complexity" evidence="1">
    <location>
        <begin position="62"/>
        <end position="74"/>
    </location>
</feature>
<organism evidence="2">
    <name type="scientific">uncultured Nocardioides sp</name>
    <dbReference type="NCBI Taxonomy" id="198441"/>
    <lineage>
        <taxon>Bacteria</taxon>
        <taxon>Bacillati</taxon>
        <taxon>Actinomycetota</taxon>
        <taxon>Actinomycetes</taxon>
        <taxon>Propionibacteriales</taxon>
        <taxon>Nocardioidaceae</taxon>
        <taxon>Nocardioides</taxon>
        <taxon>environmental samples</taxon>
    </lineage>
</organism>
<evidence type="ECO:0000313" key="2">
    <source>
        <dbReference type="EMBL" id="CAA9415140.1"/>
    </source>
</evidence>
<name>A0A6J4PGS1_9ACTN</name>
<proteinExistence type="predicted"/>
<feature type="compositionally biased region" description="Pro residues" evidence="1">
    <location>
        <begin position="27"/>
        <end position="39"/>
    </location>
</feature>
<dbReference type="AlphaFoldDB" id="A0A6J4PGS1"/>
<dbReference type="EMBL" id="CADCUP010000208">
    <property type="protein sequence ID" value="CAA9415140.1"/>
    <property type="molecule type" value="Genomic_DNA"/>
</dbReference>
<feature type="compositionally biased region" description="Low complexity" evidence="1">
    <location>
        <begin position="15"/>
        <end position="26"/>
    </location>
</feature>
<accession>A0A6J4PGS1</accession>